<reference evidence="1 2" key="1">
    <citation type="submission" date="2017-11" db="EMBL/GenBank/DDBJ databases">
        <title>De novo assembly and phasing of dikaryotic genomes from two isolates of Puccinia coronata f. sp. avenae, the causal agent of oat crown rust.</title>
        <authorList>
            <person name="Miller M.E."/>
            <person name="Zhang Y."/>
            <person name="Omidvar V."/>
            <person name="Sperschneider J."/>
            <person name="Schwessinger B."/>
            <person name="Raley C."/>
            <person name="Palmer J.M."/>
            <person name="Garnica D."/>
            <person name="Upadhyaya N."/>
            <person name="Rathjen J."/>
            <person name="Taylor J.M."/>
            <person name="Park R.F."/>
            <person name="Dodds P.N."/>
            <person name="Hirsch C.D."/>
            <person name="Kianian S.F."/>
            <person name="Figueroa M."/>
        </authorList>
    </citation>
    <scope>NUCLEOTIDE SEQUENCE [LARGE SCALE GENOMIC DNA]</scope>
    <source>
        <strain evidence="1">12NC29</strain>
    </source>
</reference>
<dbReference type="EMBL" id="PGCJ01000001">
    <property type="protein sequence ID" value="PLW58817.1"/>
    <property type="molecule type" value="Genomic_DNA"/>
</dbReference>
<dbReference type="Proteomes" id="UP000235388">
    <property type="component" value="Unassembled WGS sequence"/>
</dbReference>
<sequence length="69" mass="7479">MSGLKIWDIRLKYPYEGTSDTIAGTLIRVPAILLLGTRNTIAGTLIRVPEILIRVPAIVLLVEGIAVPL</sequence>
<evidence type="ECO:0000313" key="1">
    <source>
        <dbReference type="EMBL" id="PLW58817.1"/>
    </source>
</evidence>
<accession>A0A2N5W9B9</accession>
<keyword evidence="2" id="KW-1185">Reference proteome</keyword>
<protein>
    <submittedName>
        <fullName evidence="1">Uncharacterized protein</fullName>
    </submittedName>
</protein>
<evidence type="ECO:0000313" key="2">
    <source>
        <dbReference type="Proteomes" id="UP000235388"/>
    </source>
</evidence>
<gene>
    <name evidence="1" type="ORF">PCANC_00217</name>
</gene>
<comment type="caution">
    <text evidence="1">The sequence shown here is derived from an EMBL/GenBank/DDBJ whole genome shotgun (WGS) entry which is preliminary data.</text>
</comment>
<proteinExistence type="predicted"/>
<dbReference type="AlphaFoldDB" id="A0A2N5W9B9"/>
<name>A0A2N5W9B9_9BASI</name>
<organism evidence="1 2">
    <name type="scientific">Puccinia coronata f. sp. avenae</name>
    <dbReference type="NCBI Taxonomy" id="200324"/>
    <lineage>
        <taxon>Eukaryota</taxon>
        <taxon>Fungi</taxon>
        <taxon>Dikarya</taxon>
        <taxon>Basidiomycota</taxon>
        <taxon>Pucciniomycotina</taxon>
        <taxon>Pucciniomycetes</taxon>
        <taxon>Pucciniales</taxon>
        <taxon>Pucciniaceae</taxon>
        <taxon>Puccinia</taxon>
    </lineage>
</organism>